<dbReference type="InterPro" id="IPR051477">
    <property type="entry name" value="Expansin_CellWall"/>
</dbReference>
<evidence type="ECO:0000313" key="7">
    <source>
        <dbReference type="Proteomes" id="UP000663882"/>
    </source>
</evidence>
<dbReference type="EMBL" id="CAJNOO010002929">
    <property type="protein sequence ID" value="CAF1307128.1"/>
    <property type="molecule type" value="Genomic_DNA"/>
</dbReference>
<dbReference type="Proteomes" id="UP000663882">
    <property type="component" value="Unassembled WGS sequence"/>
</dbReference>
<proteinExistence type="predicted"/>
<evidence type="ECO:0000256" key="1">
    <source>
        <dbReference type="ARBA" id="ARBA00022729"/>
    </source>
</evidence>
<dbReference type="AlphaFoldDB" id="A0A815DXE2"/>
<evidence type="ECO:0000259" key="2">
    <source>
        <dbReference type="Pfam" id="PF03330"/>
    </source>
</evidence>
<comment type="caution">
    <text evidence="3">The sequence shown here is derived from an EMBL/GenBank/DDBJ whole genome shotgun (WGS) entry which is preliminary data.</text>
</comment>
<gene>
    <name evidence="6" type="ORF">FNK824_LOCUS34783</name>
    <name evidence="5" type="ORF">OTI717_LOCUS33391</name>
    <name evidence="3" type="ORF">RFH988_LOCUS30042</name>
    <name evidence="4" type="ORF">SEV965_LOCUS29202</name>
</gene>
<dbReference type="Gene3D" id="2.40.40.10">
    <property type="entry name" value="RlpA-like domain"/>
    <property type="match status" value="1"/>
</dbReference>
<dbReference type="InterPro" id="IPR036908">
    <property type="entry name" value="RlpA-like_sf"/>
</dbReference>
<dbReference type="Proteomes" id="UP000663874">
    <property type="component" value="Unassembled WGS sequence"/>
</dbReference>
<accession>A0A815DXE2</accession>
<evidence type="ECO:0000313" key="3">
    <source>
        <dbReference type="EMBL" id="CAF1307128.1"/>
    </source>
</evidence>
<dbReference type="PANTHER" id="PTHR31836">
    <property type="match status" value="1"/>
</dbReference>
<dbReference type="EMBL" id="CAJOBE010014026">
    <property type="protein sequence ID" value="CAF4172842.1"/>
    <property type="molecule type" value="Genomic_DNA"/>
</dbReference>
<dbReference type="OrthoDB" id="9983485at2759"/>
<dbReference type="CDD" id="cd22191">
    <property type="entry name" value="DPBB_RlpA_EXP_N-like"/>
    <property type="match status" value="1"/>
</dbReference>
<dbReference type="Proteomes" id="UP000663889">
    <property type="component" value="Unassembled WGS sequence"/>
</dbReference>
<dbReference type="Pfam" id="PF03330">
    <property type="entry name" value="DPBB_1"/>
    <property type="match status" value="1"/>
</dbReference>
<evidence type="ECO:0000313" key="6">
    <source>
        <dbReference type="EMBL" id="CAF4172842.1"/>
    </source>
</evidence>
<evidence type="ECO:0000313" key="5">
    <source>
        <dbReference type="EMBL" id="CAF4084989.1"/>
    </source>
</evidence>
<dbReference type="Proteomes" id="UP000663823">
    <property type="component" value="Unassembled WGS sequence"/>
</dbReference>
<protein>
    <recommendedName>
        <fullName evidence="2">RlpA-like protein double-psi beta-barrel domain-containing protein</fullName>
    </recommendedName>
</protein>
<feature type="domain" description="RlpA-like protein double-psi beta-barrel" evidence="2">
    <location>
        <begin position="11"/>
        <end position="110"/>
    </location>
</feature>
<sequence>MFVSDLGGTFQGDATHYSVSAGYTACGTMHKDSEYVAALNDAQFDPYTPNGNPDLNRLCNKLIKVIGPKGSATVKVVDRCPGCQYGDLDLSQAAFQVAIGDLSIGRARISWSWL</sequence>
<name>A0A815DXE2_9BILA</name>
<dbReference type="InterPro" id="IPR009009">
    <property type="entry name" value="RlpA-like_DPBB"/>
</dbReference>
<reference evidence="3" key="1">
    <citation type="submission" date="2021-02" db="EMBL/GenBank/DDBJ databases">
        <authorList>
            <person name="Nowell W R."/>
        </authorList>
    </citation>
    <scope>NUCLEOTIDE SEQUENCE</scope>
</reference>
<evidence type="ECO:0000313" key="4">
    <source>
        <dbReference type="EMBL" id="CAF1357577.1"/>
    </source>
</evidence>
<keyword evidence="1" id="KW-0732">Signal</keyword>
<dbReference type="EMBL" id="CAJNOU010002902">
    <property type="protein sequence ID" value="CAF1357577.1"/>
    <property type="molecule type" value="Genomic_DNA"/>
</dbReference>
<organism evidence="3 7">
    <name type="scientific">Rotaria sordida</name>
    <dbReference type="NCBI Taxonomy" id="392033"/>
    <lineage>
        <taxon>Eukaryota</taxon>
        <taxon>Metazoa</taxon>
        <taxon>Spiralia</taxon>
        <taxon>Gnathifera</taxon>
        <taxon>Rotifera</taxon>
        <taxon>Eurotatoria</taxon>
        <taxon>Bdelloidea</taxon>
        <taxon>Philodinida</taxon>
        <taxon>Philodinidae</taxon>
        <taxon>Rotaria</taxon>
    </lineage>
</organism>
<dbReference type="SUPFAM" id="SSF50685">
    <property type="entry name" value="Barwin-like endoglucanases"/>
    <property type="match status" value="1"/>
</dbReference>
<dbReference type="PANTHER" id="PTHR31836:SF21">
    <property type="entry name" value="EXPANSIN-LIKE PROTEIN 7"/>
    <property type="match status" value="1"/>
</dbReference>
<dbReference type="EMBL" id="CAJOAX010010986">
    <property type="protein sequence ID" value="CAF4084989.1"/>
    <property type="molecule type" value="Genomic_DNA"/>
</dbReference>